<protein>
    <recommendedName>
        <fullName evidence="2">Tyr recombinase domain-containing protein</fullName>
    </recommendedName>
</protein>
<name>A0A3A1TXE9_9MICO</name>
<evidence type="ECO:0000256" key="1">
    <source>
        <dbReference type="ARBA" id="ARBA00023172"/>
    </source>
</evidence>
<dbReference type="InterPro" id="IPR011010">
    <property type="entry name" value="DNA_brk_join_enz"/>
</dbReference>
<gene>
    <name evidence="3" type="ORF">D1781_12375</name>
</gene>
<dbReference type="Pfam" id="PF00589">
    <property type="entry name" value="Phage_integrase"/>
    <property type="match status" value="1"/>
</dbReference>
<organism evidence="3 4">
    <name type="scientific">Amnibacterium setariae</name>
    <dbReference type="NCBI Taxonomy" id="2306585"/>
    <lineage>
        <taxon>Bacteria</taxon>
        <taxon>Bacillati</taxon>
        <taxon>Actinomycetota</taxon>
        <taxon>Actinomycetes</taxon>
        <taxon>Micrococcales</taxon>
        <taxon>Microbacteriaceae</taxon>
        <taxon>Amnibacterium</taxon>
    </lineage>
</organism>
<dbReference type="AlphaFoldDB" id="A0A3A1TXE9"/>
<evidence type="ECO:0000259" key="2">
    <source>
        <dbReference type="PROSITE" id="PS51898"/>
    </source>
</evidence>
<dbReference type="OrthoDB" id="1822491at2"/>
<dbReference type="Proteomes" id="UP000265742">
    <property type="component" value="Unassembled WGS sequence"/>
</dbReference>
<evidence type="ECO:0000313" key="4">
    <source>
        <dbReference type="Proteomes" id="UP000265742"/>
    </source>
</evidence>
<dbReference type="Gene3D" id="1.10.443.10">
    <property type="entry name" value="Intergrase catalytic core"/>
    <property type="match status" value="1"/>
</dbReference>
<dbReference type="InterPro" id="IPR013762">
    <property type="entry name" value="Integrase-like_cat_sf"/>
</dbReference>
<feature type="domain" description="Tyr recombinase" evidence="2">
    <location>
        <begin position="1"/>
        <end position="121"/>
    </location>
</feature>
<dbReference type="GO" id="GO:0003677">
    <property type="term" value="F:DNA binding"/>
    <property type="evidence" value="ECO:0007669"/>
    <property type="project" value="InterPro"/>
</dbReference>
<proteinExistence type="predicted"/>
<dbReference type="RefSeq" id="WP_119482562.1">
    <property type="nucleotide sequence ID" value="NZ_QXTG01000002.1"/>
</dbReference>
<keyword evidence="4" id="KW-1185">Reference proteome</keyword>
<keyword evidence="1" id="KW-0233">DNA recombination</keyword>
<dbReference type="SUPFAM" id="SSF56349">
    <property type="entry name" value="DNA breaking-rejoining enzymes"/>
    <property type="match status" value="1"/>
</dbReference>
<dbReference type="PROSITE" id="PS51898">
    <property type="entry name" value="TYR_RECOMBINASE"/>
    <property type="match status" value="1"/>
</dbReference>
<evidence type="ECO:0000313" key="3">
    <source>
        <dbReference type="EMBL" id="RIX28251.1"/>
    </source>
</evidence>
<accession>A0A3A1TXE9</accession>
<dbReference type="EMBL" id="QXTG01000002">
    <property type="protein sequence ID" value="RIX28251.1"/>
    <property type="molecule type" value="Genomic_DNA"/>
</dbReference>
<reference evidence="4" key="1">
    <citation type="submission" date="2018-09" db="EMBL/GenBank/DDBJ databases">
        <authorList>
            <person name="Kim I."/>
        </authorList>
    </citation>
    <scope>NUCLEOTIDE SEQUENCE [LARGE SCALE GENOMIC DNA]</scope>
    <source>
        <strain evidence="4">DD4a</strain>
    </source>
</reference>
<dbReference type="InterPro" id="IPR002104">
    <property type="entry name" value="Integrase_catalytic"/>
</dbReference>
<dbReference type="GO" id="GO:0015074">
    <property type="term" value="P:DNA integration"/>
    <property type="evidence" value="ECO:0007669"/>
    <property type="project" value="InterPro"/>
</dbReference>
<sequence>MPILSRALTAELRRYLLTHPTSGDPDALFWPGRANGSRRLDWSRPMDVGGLRRYYLVPAAERAGLPHMRLHDLRHTFASLTLGAGFTAFEVSRWMGHASTSTTTDVYGHLIPTDRSAQIDRFERFVGGI</sequence>
<dbReference type="GO" id="GO:0006310">
    <property type="term" value="P:DNA recombination"/>
    <property type="evidence" value="ECO:0007669"/>
    <property type="project" value="UniProtKB-KW"/>
</dbReference>
<comment type="caution">
    <text evidence="3">The sequence shown here is derived from an EMBL/GenBank/DDBJ whole genome shotgun (WGS) entry which is preliminary data.</text>
</comment>